<protein>
    <submittedName>
        <fullName evidence="2 4">Uncharacterized protein</fullName>
    </submittedName>
</protein>
<feature type="region of interest" description="Disordered" evidence="1">
    <location>
        <begin position="155"/>
        <end position="179"/>
    </location>
</feature>
<feature type="region of interest" description="Disordered" evidence="1">
    <location>
        <begin position="1"/>
        <end position="20"/>
    </location>
</feature>
<sequence length="323" mass="35154">MAMATATQSTPSESPFDIPHDDMAALAASPGFQVLRHYLADKTDNSFCEHHSAFPDTHPTWILHRDILHALNMPVLQLFRRASALAHAALCTQKPEDLELAFHGDARSAFLWLQCFVTDEVDWCCTRGCPACVTAATISTESHIRLTVTSSLLSTSPASSPPSDALPSSEPVSPTTPSGLSLPPLPHILPALREALVQDPFWGPDYWPYLLSRANLLSAGVHGLIHECGELEALVSSPSPRSTAPKQRAALLRDGGLHGDGEGTGTKLRKSKLAKRQLRMKGEEMELLQRAALQCWGAVAVPADLRKQTLRRGERRVRSLTCP</sequence>
<evidence type="ECO:0000256" key="1">
    <source>
        <dbReference type="SAM" id="MobiDB-lite"/>
    </source>
</evidence>
<keyword evidence="3" id="KW-1185">Reference proteome</keyword>
<evidence type="ECO:0000313" key="2">
    <source>
        <dbReference type="EMBL" id="KAF2815829.1"/>
    </source>
</evidence>
<dbReference type="Proteomes" id="UP000504636">
    <property type="component" value="Unplaced"/>
</dbReference>
<reference evidence="4" key="2">
    <citation type="submission" date="2020-04" db="EMBL/GenBank/DDBJ databases">
        <authorList>
            <consortium name="NCBI Genome Project"/>
        </authorList>
    </citation>
    <scope>NUCLEOTIDE SEQUENCE</scope>
    <source>
        <strain evidence="4">CBS 304.34</strain>
    </source>
</reference>
<dbReference type="RefSeq" id="XP_033582793.1">
    <property type="nucleotide sequence ID" value="XM_033717346.1"/>
</dbReference>
<reference evidence="4" key="3">
    <citation type="submission" date="2025-04" db="UniProtKB">
        <authorList>
            <consortium name="RefSeq"/>
        </authorList>
    </citation>
    <scope>IDENTIFICATION</scope>
    <source>
        <strain evidence="4">CBS 304.34</strain>
    </source>
</reference>
<dbReference type="AlphaFoldDB" id="A0A6A6Z517"/>
<proteinExistence type="predicted"/>
<reference evidence="2 4" key="1">
    <citation type="journal article" date="2020" name="Stud. Mycol.">
        <title>101 Dothideomycetes genomes: a test case for predicting lifestyles and emergence of pathogens.</title>
        <authorList>
            <person name="Haridas S."/>
            <person name="Albert R."/>
            <person name="Binder M."/>
            <person name="Bloem J."/>
            <person name="Labutti K."/>
            <person name="Salamov A."/>
            <person name="Andreopoulos B."/>
            <person name="Baker S."/>
            <person name="Barry K."/>
            <person name="Bills G."/>
            <person name="Bluhm B."/>
            <person name="Cannon C."/>
            <person name="Castanera R."/>
            <person name="Culley D."/>
            <person name="Daum C."/>
            <person name="Ezra D."/>
            <person name="Gonzalez J."/>
            <person name="Henrissat B."/>
            <person name="Kuo A."/>
            <person name="Liang C."/>
            <person name="Lipzen A."/>
            <person name="Lutzoni F."/>
            <person name="Magnuson J."/>
            <person name="Mondo S."/>
            <person name="Nolan M."/>
            <person name="Ohm R."/>
            <person name="Pangilinan J."/>
            <person name="Park H.-J."/>
            <person name="Ramirez L."/>
            <person name="Alfaro M."/>
            <person name="Sun H."/>
            <person name="Tritt A."/>
            <person name="Yoshinaga Y."/>
            <person name="Zwiers L.-H."/>
            <person name="Turgeon B."/>
            <person name="Goodwin S."/>
            <person name="Spatafora J."/>
            <person name="Crous P."/>
            <person name="Grigoriev I."/>
        </authorList>
    </citation>
    <scope>NUCLEOTIDE SEQUENCE</scope>
    <source>
        <strain evidence="2 4">CBS 304.34</strain>
    </source>
</reference>
<name>A0A6A6Z517_9PEZI</name>
<evidence type="ECO:0000313" key="3">
    <source>
        <dbReference type="Proteomes" id="UP000504636"/>
    </source>
</evidence>
<organism evidence="2">
    <name type="scientific">Mytilinidion resinicola</name>
    <dbReference type="NCBI Taxonomy" id="574789"/>
    <lineage>
        <taxon>Eukaryota</taxon>
        <taxon>Fungi</taxon>
        <taxon>Dikarya</taxon>
        <taxon>Ascomycota</taxon>
        <taxon>Pezizomycotina</taxon>
        <taxon>Dothideomycetes</taxon>
        <taxon>Pleosporomycetidae</taxon>
        <taxon>Mytilinidiales</taxon>
        <taxon>Mytilinidiaceae</taxon>
        <taxon>Mytilinidion</taxon>
    </lineage>
</organism>
<evidence type="ECO:0000313" key="4">
    <source>
        <dbReference type="RefSeq" id="XP_033582793.1"/>
    </source>
</evidence>
<dbReference type="OrthoDB" id="5272500at2759"/>
<feature type="compositionally biased region" description="Polar residues" evidence="1">
    <location>
        <begin position="1"/>
        <end position="13"/>
    </location>
</feature>
<gene>
    <name evidence="2 4" type="ORF">BDZ99DRAFT_432609</name>
</gene>
<accession>A0A6A6Z517</accession>
<dbReference type="GeneID" id="54458239"/>
<dbReference type="EMBL" id="MU003693">
    <property type="protein sequence ID" value="KAF2815829.1"/>
    <property type="molecule type" value="Genomic_DNA"/>
</dbReference>